<dbReference type="Pfam" id="PF01740">
    <property type="entry name" value="STAS"/>
    <property type="match status" value="1"/>
</dbReference>
<feature type="domain" description="PAC" evidence="5">
    <location>
        <begin position="83"/>
        <end position="137"/>
    </location>
</feature>
<dbReference type="RefSeq" id="WP_244747259.1">
    <property type="nucleotide sequence ID" value="NZ_CP095071.1"/>
</dbReference>
<dbReference type="CDD" id="cd07041">
    <property type="entry name" value="STAS_RsbR_RsbS_like"/>
    <property type="match status" value="1"/>
</dbReference>
<dbReference type="PROSITE" id="PS50112">
    <property type="entry name" value="PAS"/>
    <property type="match status" value="1"/>
</dbReference>
<dbReference type="NCBIfam" id="TIGR00229">
    <property type="entry name" value="sensory_box"/>
    <property type="match status" value="1"/>
</dbReference>
<protein>
    <submittedName>
        <fullName evidence="7">PAS domain-containing protein</fullName>
    </submittedName>
</protein>
<dbReference type="InterPro" id="IPR000014">
    <property type="entry name" value="PAS"/>
</dbReference>
<dbReference type="PANTHER" id="PTHR47429">
    <property type="entry name" value="PROTEIN TWIN LOV 1"/>
    <property type="match status" value="1"/>
</dbReference>
<organism evidence="7 8">
    <name type="scientific">Gracilibacillus salinarum</name>
    <dbReference type="NCBI Taxonomy" id="2932255"/>
    <lineage>
        <taxon>Bacteria</taxon>
        <taxon>Bacillati</taxon>
        <taxon>Bacillota</taxon>
        <taxon>Bacilli</taxon>
        <taxon>Bacillales</taxon>
        <taxon>Bacillaceae</taxon>
        <taxon>Gracilibacillus</taxon>
    </lineage>
</organism>
<dbReference type="Proteomes" id="UP000831537">
    <property type="component" value="Chromosome"/>
</dbReference>
<reference evidence="7 8" key="1">
    <citation type="submission" date="2022-04" db="EMBL/GenBank/DDBJ databases">
        <title>Gracilibacillus sp. isolated from saltern.</title>
        <authorList>
            <person name="Won M."/>
            <person name="Lee C.-M."/>
            <person name="Woen H.-Y."/>
            <person name="Kwon S.-W."/>
        </authorList>
    </citation>
    <scope>NUCLEOTIDE SEQUENCE [LARGE SCALE GENOMIC DNA]</scope>
    <source>
        <strain evidence="7 8">SSPM10-3</strain>
    </source>
</reference>
<dbReference type="InterPro" id="IPR002645">
    <property type="entry name" value="STAS_dom"/>
</dbReference>
<dbReference type="Gene3D" id="3.30.750.24">
    <property type="entry name" value="STAS domain"/>
    <property type="match status" value="1"/>
</dbReference>
<accession>A0ABY4GSD9</accession>
<dbReference type="SUPFAM" id="SSF55785">
    <property type="entry name" value="PYP-like sensor domain (PAS domain)"/>
    <property type="match status" value="1"/>
</dbReference>
<evidence type="ECO:0000256" key="2">
    <source>
        <dbReference type="ARBA" id="ARBA00022643"/>
    </source>
</evidence>
<sequence length="259" mass="29599">MQEEIATFKQILFEKALNRTKVGVVITDPDQEDNPIILANEGFYHLTGYTSEEVIGQNCRFLQGSETNDDSVRKISEALHNRESIEVLLYNYRKDQTGFWNELIIDPVWIEEESKFYFIGIQKDISEEREKAMILENTLKEMDSISTPIVPITDNAVILPLIGNFTDQRFDSMSKRLSFYLEDSDEDYLIIDLSGLYEMDTYVVSRFFEISQLARLMGKETLLAGIGPNLAMKTAGMVDTVNKIPTFNNVKAAIAYISE</sequence>
<dbReference type="CDD" id="cd00130">
    <property type="entry name" value="PAS"/>
    <property type="match status" value="1"/>
</dbReference>
<keyword evidence="3" id="KW-0157">Chromophore</keyword>
<proteinExistence type="predicted"/>
<keyword evidence="2" id="KW-0288">FMN</keyword>
<dbReference type="InterPro" id="IPR036513">
    <property type="entry name" value="STAS_dom_sf"/>
</dbReference>
<keyword evidence="8" id="KW-1185">Reference proteome</keyword>
<feature type="domain" description="STAS" evidence="6">
    <location>
        <begin position="146"/>
        <end position="257"/>
    </location>
</feature>
<dbReference type="Pfam" id="PF13426">
    <property type="entry name" value="PAS_9"/>
    <property type="match status" value="1"/>
</dbReference>
<dbReference type="InterPro" id="IPR035965">
    <property type="entry name" value="PAS-like_dom_sf"/>
</dbReference>
<feature type="domain" description="PAS" evidence="4">
    <location>
        <begin position="9"/>
        <end position="82"/>
    </location>
</feature>
<evidence type="ECO:0000259" key="5">
    <source>
        <dbReference type="PROSITE" id="PS50113"/>
    </source>
</evidence>
<dbReference type="PROSITE" id="PS50801">
    <property type="entry name" value="STAS"/>
    <property type="match status" value="1"/>
</dbReference>
<name>A0ABY4GSD9_9BACI</name>
<dbReference type="PROSITE" id="PS50113">
    <property type="entry name" value="PAC"/>
    <property type="match status" value="1"/>
</dbReference>
<gene>
    <name evidence="7" type="ORF">MUN87_08375</name>
</gene>
<evidence type="ECO:0000313" key="8">
    <source>
        <dbReference type="Proteomes" id="UP000831537"/>
    </source>
</evidence>
<evidence type="ECO:0000259" key="6">
    <source>
        <dbReference type="PROSITE" id="PS50801"/>
    </source>
</evidence>
<dbReference type="InterPro" id="IPR000700">
    <property type="entry name" value="PAS-assoc_C"/>
</dbReference>
<evidence type="ECO:0000256" key="1">
    <source>
        <dbReference type="ARBA" id="ARBA00022630"/>
    </source>
</evidence>
<dbReference type="Gene3D" id="3.30.450.20">
    <property type="entry name" value="PAS domain"/>
    <property type="match status" value="1"/>
</dbReference>
<keyword evidence="1" id="KW-0285">Flavoprotein</keyword>
<dbReference type="EMBL" id="CP095071">
    <property type="protein sequence ID" value="UOQ86885.1"/>
    <property type="molecule type" value="Genomic_DNA"/>
</dbReference>
<evidence type="ECO:0000259" key="4">
    <source>
        <dbReference type="PROSITE" id="PS50112"/>
    </source>
</evidence>
<dbReference type="SUPFAM" id="SSF52091">
    <property type="entry name" value="SpoIIaa-like"/>
    <property type="match status" value="1"/>
</dbReference>
<evidence type="ECO:0000313" key="7">
    <source>
        <dbReference type="EMBL" id="UOQ86885.1"/>
    </source>
</evidence>
<evidence type="ECO:0000256" key="3">
    <source>
        <dbReference type="ARBA" id="ARBA00022991"/>
    </source>
</evidence>
<dbReference type="PANTHER" id="PTHR47429:SF2">
    <property type="entry name" value="PROTEIN TWIN LOV 1"/>
    <property type="match status" value="1"/>
</dbReference>